<organism evidence="1">
    <name type="scientific">Siphoviridae sp. ct03815</name>
    <dbReference type="NCBI Taxonomy" id="2827759"/>
    <lineage>
        <taxon>Viruses</taxon>
        <taxon>Duplodnaviria</taxon>
        <taxon>Heunggongvirae</taxon>
        <taxon>Uroviricota</taxon>
        <taxon>Caudoviricetes</taxon>
    </lineage>
</organism>
<accession>A0A8S5TPR0</accession>
<evidence type="ECO:0000313" key="1">
    <source>
        <dbReference type="EMBL" id="DAF65116.1"/>
    </source>
</evidence>
<name>A0A8S5TPR0_9CAUD</name>
<protein>
    <submittedName>
        <fullName evidence="1">Uncharacterized protein</fullName>
    </submittedName>
</protein>
<sequence>MKIRKAVIQNLPLRRRVKRLIFMSKHDRT</sequence>
<reference evidence="1" key="1">
    <citation type="journal article" date="2021" name="Proc. Natl. Acad. Sci. U.S.A.">
        <title>A Catalog of Tens of Thousands of Viruses from Human Metagenomes Reveals Hidden Associations with Chronic Diseases.</title>
        <authorList>
            <person name="Tisza M.J."/>
            <person name="Buck C.B."/>
        </authorList>
    </citation>
    <scope>NUCLEOTIDE SEQUENCE</scope>
    <source>
        <strain evidence="1">Ct03815</strain>
    </source>
</reference>
<proteinExistence type="predicted"/>
<dbReference type="EMBL" id="BK032874">
    <property type="protein sequence ID" value="DAF65116.1"/>
    <property type="molecule type" value="Genomic_DNA"/>
</dbReference>